<dbReference type="EMBL" id="CP111017">
    <property type="protein sequence ID" value="WAR08220.1"/>
    <property type="molecule type" value="Genomic_DNA"/>
</dbReference>
<sequence length="123" mass="13618">MEGDDFLETASFLIDDKANGKQWQSRIQNNHIGAESLLTVIDEFAIRLSNSRTSSNVNKPNIGENVTTFVGLVYKNLSQAVSTKLDQAENATISSQVLSLHLLPQAPVKVDPEIQLNFQTFQN</sequence>
<accession>A0ABY7EEB5</accession>
<proteinExistence type="predicted"/>
<keyword evidence="2" id="KW-1185">Reference proteome</keyword>
<reference evidence="1" key="1">
    <citation type="submission" date="2022-11" db="EMBL/GenBank/DDBJ databases">
        <title>Centuries of genome instability and evolution in soft-shell clam transmissible cancer (bioRxiv).</title>
        <authorList>
            <person name="Hart S.F.M."/>
            <person name="Yonemitsu M.A."/>
            <person name="Giersch R.M."/>
            <person name="Beal B.F."/>
            <person name="Arriagada G."/>
            <person name="Davis B.W."/>
            <person name="Ostrander E.A."/>
            <person name="Goff S.P."/>
            <person name="Metzger M.J."/>
        </authorList>
    </citation>
    <scope>NUCLEOTIDE SEQUENCE</scope>
    <source>
        <strain evidence="1">MELC-2E11</strain>
        <tissue evidence="1">Siphon/mantle</tissue>
    </source>
</reference>
<evidence type="ECO:0000313" key="1">
    <source>
        <dbReference type="EMBL" id="WAR08220.1"/>
    </source>
</evidence>
<evidence type="ECO:0000313" key="2">
    <source>
        <dbReference type="Proteomes" id="UP001164746"/>
    </source>
</evidence>
<dbReference type="Proteomes" id="UP001164746">
    <property type="component" value="Chromosome 6"/>
</dbReference>
<organism evidence="1 2">
    <name type="scientific">Mya arenaria</name>
    <name type="common">Soft-shell clam</name>
    <dbReference type="NCBI Taxonomy" id="6604"/>
    <lineage>
        <taxon>Eukaryota</taxon>
        <taxon>Metazoa</taxon>
        <taxon>Spiralia</taxon>
        <taxon>Lophotrochozoa</taxon>
        <taxon>Mollusca</taxon>
        <taxon>Bivalvia</taxon>
        <taxon>Autobranchia</taxon>
        <taxon>Heteroconchia</taxon>
        <taxon>Euheterodonta</taxon>
        <taxon>Imparidentia</taxon>
        <taxon>Neoheterodontei</taxon>
        <taxon>Myida</taxon>
        <taxon>Myoidea</taxon>
        <taxon>Myidae</taxon>
        <taxon>Mya</taxon>
    </lineage>
</organism>
<gene>
    <name evidence="1" type="ORF">MAR_018178</name>
</gene>
<protein>
    <submittedName>
        <fullName evidence="1">Uncharacterized protein</fullName>
    </submittedName>
</protein>
<name>A0ABY7EEB5_MYAAR</name>